<accession>A0ABY2GRI3</accession>
<dbReference type="PANTHER" id="PTHR10502">
    <property type="entry name" value="ANNEXIN"/>
    <property type="match status" value="1"/>
</dbReference>
<evidence type="ECO:0000256" key="2">
    <source>
        <dbReference type="ARBA" id="ARBA00022737"/>
    </source>
</evidence>
<evidence type="ECO:0000313" key="7">
    <source>
        <dbReference type="Proteomes" id="UP001642720"/>
    </source>
</evidence>
<evidence type="ECO:0000256" key="4">
    <source>
        <dbReference type="RuleBase" id="RU003540"/>
    </source>
</evidence>
<keyword evidence="7" id="KW-1185">Reference proteome</keyword>
<evidence type="ECO:0000313" key="6">
    <source>
        <dbReference type="EMBL" id="TFA98538.1"/>
    </source>
</evidence>
<comment type="similarity">
    <text evidence="1 4">Belongs to the annexin family.</text>
</comment>
<dbReference type="InterPro" id="IPR009117">
    <property type="entry name" value="ANX14"/>
</dbReference>
<feature type="compositionally biased region" description="Pro residues" evidence="5">
    <location>
        <begin position="157"/>
        <end position="166"/>
    </location>
</feature>
<dbReference type="PROSITE" id="PS00223">
    <property type="entry name" value="ANNEXIN_1"/>
    <property type="match status" value="1"/>
</dbReference>
<feature type="compositionally biased region" description="Pro residues" evidence="5">
    <location>
        <begin position="57"/>
        <end position="69"/>
    </location>
</feature>
<keyword evidence="3 4" id="KW-0041">Annexin</keyword>
<dbReference type="InterPro" id="IPR037104">
    <property type="entry name" value="Annexin_sf"/>
</dbReference>
<name>A0ABY2GRI3_9HYPO</name>
<gene>
    <name evidence="6" type="ORF">CCMA1212_009672</name>
</gene>
<dbReference type="SMART" id="SM00335">
    <property type="entry name" value="ANX"/>
    <property type="match status" value="4"/>
</dbReference>
<dbReference type="Proteomes" id="UP001642720">
    <property type="component" value="Unassembled WGS sequence"/>
</dbReference>
<evidence type="ECO:0000256" key="3">
    <source>
        <dbReference type="ARBA" id="ARBA00023216"/>
    </source>
</evidence>
<evidence type="ECO:0000256" key="1">
    <source>
        <dbReference type="ARBA" id="ARBA00007831"/>
    </source>
</evidence>
<dbReference type="PRINTS" id="PR00196">
    <property type="entry name" value="ANNEXIN"/>
</dbReference>
<dbReference type="InterPro" id="IPR018502">
    <property type="entry name" value="Annexin_repeat"/>
</dbReference>
<comment type="domain">
    <text evidence="4">A pair of annexin repeats may form one binding site for calcium and phospholipid.</text>
</comment>
<keyword evidence="2 4" id="KW-0677">Repeat</keyword>
<proteinExistence type="inferred from homology"/>
<dbReference type="PROSITE" id="PS51897">
    <property type="entry name" value="ANNEXIN_2"/>
    <property type="match status" value="4"/>
</dbReference>
<dbReference type="PRINTS" id="PR01813">
    <property type="entry name" value="ANNEXINFUNGI"/>
</dbReference>
<feature type="compositionally biased region" description="Low complexity" evidence="5">
    <location>
        <begin position="43"/>
        <end position="56"/>
    </location>
</feature>
<dbReference type="GeneID" id="300581195"/>
<protein>
    <recommendedName>
        <fullName evidence="4">Annexin</fullName>
    </recommendedName>
</protein>
<dbReference type="InterPro" id="IPR001464">
    <property type="entry name" value="Annexin"/>
</dbReference>
<keyword evidence="4" id="KW-0106">Calcium</keyword>
<keyword evidence="4" id="KW-0111">Calcium/phospholipid-binding</keyword>
<evidence type="ECO:0000256" key="5">
    <source>
        <dbReference type="SAM" id="MobiDB-lite"/>
    </source>
</evidence>
<feature type="region of interest" description="Disordered" evidence="5">
    <location>
        <begin position="1"/>
        <end position="168"/>
    </location>
</feature>
<sequence length="479" mass="53512">MSYQGYGQPYGQPPPPQGYGQYPPPQGQYPPQQGQYPPPQGQYPPQHGQYPPQQGQYPPPQQGQYPPPQGGQYGQYPPPQPPQGGYYQSPPPSQGQYPPQQAPYGQPPPPQPYGAPPQNQQPYGLPPPPGHYGAPSPGHGGQYGAPPPAPHGQVQVPPTPPSPGYGPPQLIQYDGTADADALRRAMKGFGTDEKALVNILARKDPLQIEVIRTTYERRHNRRLIDDIEKETRSWFEYGLVQLARGPLMSDVHNLYKAMSGPGTKETVMNDILLSRSNADLKAIKSAYQQTFRRSLENDVKGELSLKTERHFMIVLNANRAEDMAPVNPQQVEEDVMSIYRSTEGKLGTDEILVCSILSTRNDNQIRAIAHLYKQKFNRDLDSVISSEFSGHMKDALLFQLRHAVDRYMHAAQLLEDSMAGLGTKDHLLVSRVIRFHWDRNELANIKGAYQQRYRKSLTSRIRSETSGDYQMLMVACVGE</sequence>
<feature type="compositionally biased region" description="Low complexity" evidence="5">
    <location>
        <begin position="1"/>
        <end position="10"/>
    </location>
</feature>
<dbReference type="InterPro" id="IPR018252">
    <property type="entry name" value="Annexin_repeat_CS"/>
</dbReference>
<dbReference type="Pfam" id="PF00191">
    <property type="entry name" value="Annexin"/>
    <property type="match status" value="4"/>
</dbReference>
<reference evidence="6 7" key="1">
    <citation type="submission" date="2018-01" db="EMBL/GenBank/DDBJ databases">
        <title>Genome characterization of the sugarcane-associated fungus Trichoderma ghanense CCMA-1212 and their application in lignocelulose bioconversion.</title>
        <authorList>
            <person name="Steindorff A.S."/>
            <person name="Mendes T.D."/>
            <person name="Vilela E.S.D."/>
            <person name="Rodrigues D.S."/>
            <person name="Formighieri E.F."/>
            <person name="Melo I.S."/>
            <person name="Favaro L.C.L."/>
        </authorList>
    </citation>
    <scope>NUCLEOTIDE SEQUENCE [LARGE SCALE GENOMIC DNA]</scope>
    <source>
        <strain evidence="6 7">CCMA-1212</strain>
    </source>
</reference>
<dbReference type="RefSeq" id="XP_073554740.1">
    <property type="nucleotide sequence ID" value="XM_073706745.1"/>
</dbReference>
<dbReference type="SUPFAM" id="SSF47874">
    <property type="entry name" value="Annexin"/>
    <property type="match status" value="1"/>
</dbReference>
<dbReference type="Gene3D" id="1.10.220.10">
    <property type="entry name" value="Annexin"/>
    <property type="match status" value="4"/>
</dbReference>
<feature type="compositionally biased region" description="Pro residues" evidence="5">
    <location>
        <begin position="11"/>
        <end position="28"/>
    </location>
</feature>
<feature type="compositionally biased region" description="Low complexity" evidence="5">
    <location>
        <begin position="83"/>
        <end position="104"/>
    </location>
</feature>
<comment type="caution">
    <text evidence="6">The sequence shown here is derived from an EMBL/GenBank/DDBJ whole genome shotgun (WGS) entry which is preliminary data.</text>
</comment>
<dbReference type="EMBL" id="PPTA01000019">
    <property type="protein sequence ID" value="TFA98538.1"/>
    <property type="molecule type" value="Genomic_DNA"/>
</dbReference>
<feature type="compositionally biased region" description="Pro residues" evidence="5">
    <location>
        <begin position="105"/>
        <end position="115"/>
    </location>
</feature>
<dbReference type="PANTHER" id="PTHR10502:SF102">
    <property type="entry name" value="ANNEXIN B11"/>
    <property type="match status" value="1"/>
</dbReference>
<organism evidence="6 7">
    <name type="scientific">Trichoderma ghanense</name>
    <dbReference type="NCBI Taxonomy" id="65468"/>
    <lineage>
        <taxon>Eukaryota</taxon>
        <taxon>Fungi</taxon>
        <taxon>Dikarya</taxon>
        <taxon>Ascomycota</taxon>
        <taxon>Pezizomycotina</taxon>
        <taxon>Sordariomycetes</taxon>
        <taxon>Hypocreomycetidae</taxon>
        <taxon>Hypocreales</taxon>
        <taxon>Hypocreaceae</taxon>
        <taxon>Trichoderma</taxon>
    </lineage>
</organism>